<evidence type="ECO:0000313" key="5">
    <source>
        <dbReference type="EMBL" id="KKM26412.1"/>
    </source>
</evidence>
<dbReference type="Pfam" id="PF00015">
    <property type="entry name" value="MCPsignal"/>
    <property type="match status" value="1"/>
</dbReference>
<evidence type="ECO:0000256" key="1">
    <source>
        <dbReference type="ARBA" id="ARBA00022500"/>
    </source>
</evidence>
<dbReference type="Pfam" id="PF16591">
    <property type="entry name" value="HBM"/>
    <property type="match status" value="1"/>
</dbReference>
<dbReference type="GO" id="GO:0004888">
    <property type="term" value="F:transmembrane signaling receptor activity"/>
    <property type="evidence" value="ECO:0007669"/>
    <property type="project" value="InterPro"/>
</dbReference>
<name>A0A0F9IFY0_9ZZZZ</name>
<dbReference type="Gene3D" id="1.10.287.950">
    <property type="entry name" value="Methyl-accepting chemotaxis protein"/>
    <property type="match status" value="1"/>
</dbReference>
<keyword evidence="2" id="KW-0472">Membrane</keyword>
<keyword evidence="1" id="KW-0145">Chemotaxis</keyword>
<dbReference type="GO" id="GO:0006935">
    <property type="term" value="P:chemotaxis"/>
    <property type="evidence" value="ECO:0007669"/>
    <property type="project" value="UniProtKB-KW"/>
</dbReference>
<organism evidence="5">
    <name type="scientific">marine sediment metagenome</name>
    <dbReference type="NCBI Taxonomy" id="412755"/>
    <lineage>
        <taxon>unclassified sequences</taxon>
        <taxon>metagenomes</taxon>
        <taxon>ecological metagenomes</taxon>
    </lineage>
</organism>
<dbReference type="SMART" id="SM01358">
    <property type="entry name" value="HBM"/>
    <property type="match status" value="2"/>
</dbReference>
<accession>A0A0F9IFY0</accession>
<protein>
    <recommendedName>
        <fullName evidence="6">Methyl-accepting transducer domain-containing protein</fullName>
    </recommendedName>
</protein>
<evidence type="ECO:0000256" key="2">
    <source>
        <dbReference type="SAM" id="Phobius"/>
    </source>
</evidence>
<dbReference type="AlphaFoldDB" id="A0A0F9IFY0"/>
<keyword evidence="2" id="KW-1133">Transmembrane helix</keyword>
<feature type="domain" description="HBM" evidence="4">
    <location>
        <begin position="38"/>
        <end position="289"/>
    </location>
</feature>
<dbReference type="InterPro" id="IPR004090">
    <property type="entry name" value="Chemotax_Me-accpt_rcpt"/>
</dbReference>
<dbReference type="InterPro" id="IPR032255">
    <property type="entry name" value="HBM"/>
</dbReference>
<dbReference type="Gene3D" id="1.20.1440.210">
    <property type="match status" value="2"/>
</dbReference>
<dbReference type="PANTHER" id="PTHR43531:SF11">
    <property type="entry name" value="METHYL-ACCEPTING CHEMOTAXIS PROTEIN 3"/>
    <property type="match status" value="1"/>
</dbReference>
<feature type="domain" description="Methyl-accepting transducer" evidence="3">
    <location>
        <begin position="595"/>
        <end position="729"/>
    </location>
</feature>
<dbReference type="PANTHER" id="PTHR43531">
    <property type="entry name" value="PROTEIN ICFG"/>
    <property type="match status" value="1"/>
</dbReference>
<dbReference type="GO" id="GO:0007165">
    <property type="term" value="P:signal transduction"/>
    <property type="evidence" value="ECO:0007669"/>
    <property type="project" value="InterPro"/>
</dbReference>
<dbReference type="EMBL" id="LAZR01012516">
    <property type="protein sequence ID" value="KKM26412.1"/>
    <property type="molecule type" value="Genomic_DNA"/>
</dbReference>
<evidence type="ECO:0000259" key="4">
    <source>
        <dbReference type="PROSITE" id="PS51753"/>
    </source>
</evidence>
<dbReference type="SUPFAM" id="SSF58104">
    <property type="entry name" value="Methyl-accepting chemotaxis protein (MCP) signaling domain"/>
    <property type="match status" value="1"/>
</dbReference>
<dbReference type="SMART" id="SM00283">
    <property type="entry name" value="MA"/>
    <property type="match status" value="1"/>
</dbReference>
<keyword evidence="2" id="KW-0812">Transmembrane</keyword>
<comment type="caution">
    <text evidence="5">The sequence shown here is derived from an EMBL/GenBank/DDBJ whole genome shotgun (WGS) entry which is preliminary data.</text>
</comment>
<dbReference type="PRINTS" id="PR00260">
    <property type="entry name" value="CHEMTRNSDUCR"/>
</dbReference>
<dbReference type="PROSITE" id="PS51753">
    <property type="entry name" value="HBM"/>
    <property type="match status" value="2"/>
</dbReference>
<evidence type="ECO:0000259" key="3">
    <source>
        <dbReference type="PROSITE" id="PS50111"/>
    </source>
</evidence>
<gene>
    <name evidence="5" type="ORF">LCGC14_1585060</name>
</gene>
<reference evidence="5" key="1">
    <citation type="journal article" date="2015" name="Nature">
        <title>Complex archaea that bridge the gap between prokaryotes and eukaryotes.</title>
        <authorList>
            <person name="Spang A."/>
            <person name="Saw J.H."/>
            <person name="Jorgensen S.L."/>
            <person name="Zaremba-Niedzwiedzka K."/>
            <person name="Martijn J."/>
            <person name="Lind A.E."/>
            <person name="van Eijk R."/>
            <person name="Schleper C."/>
            <person name="Guy L."/>
            <person name="Ettema T.J."/>
        </authorList>
    </citation>
    <scope>NUCLEOTIDE SEQUENCE</scope>
</reference>
<dbReference type="GO" id="GO:0005886">
    <property type="term" value="C:plasma membrane"/>
    <property type="evidence" value="ECO:0007669"/>
    <property type="project" value="TreeGrafter"/>
</dbReference>
<dbReference type="InterPro" id="IPR051310">
    <property type="entry name" value="MCP_chemotaxis"/>
</dbReference>
<feature type="domain" description="HBM" evidence="4">
    <location>
        <begin position="301"/>
        <end position="552"/>
    </location>
</feature>
<proteinExistence type="predicted"/>
<evidence type="ECO:0008006" key="6">
    <source>
        <dbReference type="Google" id="ProtNLM"/>
    </source>
</evidence>
<dbReference type="InterPro" id="IPR004089">
    <property type="entry name" value="MCPsignal_dom"/>
</dbReference>
<sequence length="819" mass="88362">MFKSMKLGTKIVSGFAAVLVLTAAVGYVGYGGLSDVTAIADRADSANKLITLVQAARLEQKNYMAERDEKYEKLVAEKIAEATKLADELHGKMKDQADKDGVRAVRASAVAYHGAFKTWVAQSKQQAKTYEAMVSAAGEAIKQCEALHDDQDTQLAEARQSNAELVSDKLWKADSANRLIKIAATARLAQKNYMAEKDDKYAQAEDTAIKEVLTLCDALMAKMKLELNRKQVANASAAATAYDKAFKSWKDSEDKKTVLAAQMDEAAATFMKAVRSLSDDQKAKLAEEIAAGTAETEQLKERAEKSKDSDRVRILANLCRQYQRDFRLTGNVGFKKKLASTVTEIDTLCKSLLTRMKERSNQDQVNAASSAAEDYRAEFDSWVQMGEQQKEVYKTMVAAAETFAKECEALRADQKAQLANIQKTGAEFVDDKLFKADAANVLIKDLQVARLAQKNYMAEKDQKYAVQVAAQVKVVTELCDTLAAQMKQKKNRDQVDGAKSAVAAYYGSFQAWDALEKKQEQEYKALLGAARSVGTECDKLREVQKGKMSSTTASSNAMMIGGALIAIILGGVLALVITRGITTPLNRVIAGLSTGVEQTDSAAGQISSASQSAAQGASEQAATIQETTSSVEQMASMCRQNAANADEAKGLAAAARASAENGTEAMARMSAAIDDIKNSSDETAKIVKTIDEIAFQTNMLSLNAAVEAARAGEAGKGFAVVAEEVRNLARLRLALRNTRRKRTRPPLQRLPDPGCAPRCVSCHSIGILLGPLHLRFENLSRGAASIRSNVLGLQATELTIIAMNLKADISAVLMGSSPA</sequence>
<feature type="transmembrane region" description="Helical" evidence="2">
    <location>
        <begin position="557"/>
        <end position="577"/>
    </location>
</feature>
<dbReference type="PROSITE" id="PS50111">
    <property type="entry name" value="CHEMOTAXIS_TRANSDUC_2"/>
    <property type="match status" value="1"/>
</dbReference>